<dbReference type="GO" id="GO:0006753">
    <property type="term" value="P:nucleoside phosphate metabolic process"/>
    <property type="evidence" value="ECO:0007669"/>
    <property type="project" value="TreeGrafter"/>
</dbReference>
<accession>A0A9W8ARX8</accession>
<organism evidence="3 4">
    <name type="scientific">Dispira parvispora</name>
    <dbReference type="NCBI Taxonomy" id="1520584"/>
    <lineage>
        <taxon>Eukaryota</taxon>
        <taxon>Fungi</taxon>
        <taxon>Fungi incertae sedis</taxon>
        <taxon>Zoopagomycota</taxon>
        <taxon>Kickxellomycotina</taxon>
        <taxon>Dimargaritomycetes</taxon>
        <taxon>Dimargaritales</taxon>
        <taxon>Dimargaritaceae</taxon>
        <taxon>Dispira</taxon>
    </lineage>
</organism>
<dbReference type="PANTHER" id="PTHR11839:SF1">
    <property type="entry name" value="ADP-SUGAR PYROPHOSPHATASE"/>
    <property type="match status" value="1"/>
</dbReference>
<reference evidence="3" key="1">
    <citation type="submission" date="2022-07" db="EMBL/GenBank/DDBJ databases">
        <title>Phylogenomic reconstructions and comparative analyses of Kickxellomycotina fungi.</title>
        <authorList>
            <person name="Reynolds N.K."/>
            <person name="Stajich J.E."/>
            <person name="Barry K."/>
            <person name="Grigoriev I.V."/>
            <person name="Crous P."/>
            <person name="Smith M.E."/>
        </authorList>
    </citation>
    <scope>NUCLEOTIDE SEQUENCE</scope>
    <source>
        <strain evidence="3">RSA 1196</strain>
    </source>
</reference>
<dbReference type="PROSITE" id="PS51462">
    <property type="entry name" value="NUDIX"/>
    <property type="match status" value="1"/>
</dbReference>
<sequence length="241" mass="26861">MALPTLHLPDVDLRYKRHYGGGNWLDLIEIDYTYPRPFLVNDKSLSNETLVENGKAPTITRSYEVCYRCHNKNVVDAQELAEEEVEAADIIALIKHPQQPPQIVLVVQFRPATGLYTIEWPSGLLDPNETIQAATLRELKEETGYDGKILSVSSALTCEPGMSSSRCCVAQVEIDGTLPCNKNPQPCLEADEWSLQTITLPFHQLLPSLQALTKRYHPKLVIDSRLYNYAVGLATAQGLGV</sequence>
<dbReference type="EMBL" id="JANBPY010000301">
    <property type="protein sequence ID" value="KAJ1967667.1"/>
    <property type="molecule type" value="Genomic_DNA"/>
</dbReference>
<dbReference type="Proteomes" id="UP001150925">
    <property type="component" value="Unassembled WGS sequence"/>
</dbReference>
<protein>
    <recommendedName>
        <fullName evidence="2">Nudix hydrolase domain-containing protein</fullName>
    </recommendedName>
</protein>
<dbReference type="OrthoDB" id="10249920at2759"/>
<dbReference type="InterPro" id="IPR000086">
    <property type="entry name" value="NUDIX_hydrolase_dom"/>
</dbReference>
<name>A0A9W8ARX8_9FUNG</name>
<evidence type="ECO:0000313" key="4">
    <source>
        <dbReference type="Proteomes" id="UP001150925"/>
    </source>
</evidence>
<gene>
    <name evidence="3" type="ORF">IWQ62_001715</name>
</gene>
<evidence type="ECO:0000313" key="3">
    <source>
        <dbReference type="EMBL" id="KAJ1967667.1"/>
    </source>
</evidence>
<dbReference type="InterPro" id="IPR015797">
    <property type="entry name" value="NUDIX_hydrolase-like_dom_sf"/>
</dbReference>
<dbReference type="PANTHER" id="PTHR11839">
    <property type="entry name" value="UDP/ADP-SUGAR PYROPHOSPHATASE"/>
    <property type="match status" value="1"/>
</dbReference>
<dbReference type="Pfam" id="PF00293">
    <property type="entry name" value="NUDIX"/>
    <property type="match status" value="1"/>
</dbReference>
<evidence type="ECO:0000259" key="2">
    <source>
        <dbReference type="PROSITE" id="PS51462"/>
    </source>
</evidence>
<keyword evidence="1" id="KW-0378">Hydrolase</keyword>
<dbReference type="SUPFAM" id="SSF55811">
    <property type="entry name" value="Nudix"/>
    <property type="match status" value="1"/>
</dbReference>
<dbReference type="Gene3D" id="3.90.79.10">
    <property type="entry name" value="Nucleoside Triphosphate Pyrophosphohydrolase"/>
    <property type="match status" value="1"/>
</dbReference>
<keyword evidence="4" id="KW-1185">Reference proteome</keyword>
<comment type="caution">
    <text evidence="3">The sequence shown here is derived from an EMBL/GenBank/DDBJ whole genome shotgun (WGS) entry which is preliminary data.</text>
</comment>
<dbReference type="GO" id="GO:0019693">
    <property type="term" value="P:ribose phosphate metabolic process"/>
    <property type="evidence" value="ECO:0007669"/>
    <property type="project" value="TreeGrafter"/>
</dbReference>
<dbReference type="CDD" id="cd18888">
    <property type="entry name" value="NUDIX_ADPRase_Nudt5"/>
    <property type="match status" value="1"/>
</dbReference>
<evidence type="ECO:0000256" key="1">
    <source>
        <dbReference type="ARBA" id="ARBA00022801"/>
    </source>
</evidence>
<feature type="domain" description="Nudix hydrolase" evidence="2">
    <location>
        <begin position="83"/>
        <end position="218"/>
    </location>
</feature>
<dbReference type="GO" id="GO:0016787">
    <property type="term" value="F:hydrolase activity"/>
    <property type="evidence" value="ECO:0007669"/>
    <property type="project" value="UniProtKB-KW"/>
</dbReference>
<dbReference type="AlphaFoldDB" id="A0A9W8ARX8"/>
<proteinExistence type="predicted"/>